<dbReference type="GO" id="GO:0005840">
    <property type="term" value="C:ribosome"/>
    <property type="evidence" value="ECO:0007669"/>
    <property type="project" value="UniProtKB-KW"/>
</dbReference>
<evidence type="ECO:0000256" key="2">
    <source>
        <dbReference type="ARBA" id="ARBA00022980"/>
    </source>
</evidence>
<dbReference type="InterPro" id="IPR005825">
    <property type="entry name" value="Ribosomal_uL24_CS"/>
</dbReference>
<keyword evidence="3 5" id="KW-0687">Ribonucleoprotein</keyword>
<accession>A0A3E3DV87</accession>
<keyword evidence="5" id="KW-0699">rRNA-binding</keyword>
<dbReference type="InterPro" id="IPR057264">
    <property type="entry name" value="Ribosomal_uL24_C"/>
</dbReference>
<keyword evidence="2 5" id="KW-0689">Ribosomal protein</keyword>
<evidence type="ECO:0000259" key="7">
    <source>
        <dbReference type="Pfam" id="PF00467"/>
    </source>
</evidence>
<evidence type="ECO:0000313" key="10">
    <source>
        <dbReference type="Proteomes" id="UP000261212"/>
    </source>
</evidence>
<protein>
    <recommendedName>
        <fullName evidence="4 5">Large ribosomal subunit protein uL24</fullName>
    </recommendedName>
</protein>
<dbReference type="EMBL" id="QUSM01000008">
    <property type="protein sequence ID" value="RGD73065.1"/>
    <property type="molecule type" value="Genomic_DNA"/>
</dbReference>
<evidence type="ECO:0000256" key="4">
    <source>
        <dbReference type="ARBA" id="ARBA00035206"/>
    </source>
</evidence>
<dbReference type="HAMAP" id="MF_01326_B">
    <property type="entry name" value="Ribosomal_uL24_B"/>
    <property type="match status" value="1"/>
</dbReference>
<dbReference type="CDD" id="cd06089">
    <property type="entry name" value="KOW_RPL26"/>
    <property type="match status" value="1"/>
</dbReference>
<dbReference type="RefSeq" id="WP_007050814.1">
    <property type="nucleotide sequence ID" value="NZ_CABKNJ010000001.1"/>
</dbReference>
<dbReference type="InterPro" id="IPR003256">
    <property type="entry name" value="Ribosomal_uL24"/>
</dbReference>
<evidence type="ECO:0000256" key="5">
    <source>
        <dbReference type="HAMAP-Rule" id="MF_01326"/>
    </source>
</evidence>
<comment type="function">
    <text evidence="5">One of two assembly initiator proteins, it binds directly to the 5'-end of the 23S rRNA, where it nucleates assembly of the 50S subunit.</text>
</comment>
<comment type="similarity">
    <text evidence="1 5 6">Belongs to the universal ribosomal protein uL24 family.</text>
</comment>
<dbReference type="InterPro" id="IPR005824">
    <property type="entry name" value="KOW"/>
</dbReference>
<organism evidence="9 10">
    <name type="scientific">Anaerofustis stercorihominis</name>
    <dbReference type="NCBI Taxonomy" id="214853"/>
    <lineage>
        <taxon>Bacteria</taxon>
        <taxon>Bacillati</taxon>
        <taxon>Bacillota</taxon>
        <taxon>Clostridia</taxon>
        <taxon>Eubacteriales</taxon>
        <taxon>Eubacteriaceae</taxon>
        <taxon>Anaerofustis</taxon>
    </lineage>
</organism>
<dbReference type="Pfam" id="PF17136">
    <property type="entry name" value="ribosomal_L24"/>
    <property type="match status" value="1"/>
</dbReference>
<evidence type="ECO:0000256" key="6">
    <source>
        <dbReference type="RuleBase" id="RU003477"/>
    </source>
</evidence>
<comment type="subunit">
    <text evidence="5">Part of the 50S ribosomal subunit.</text>
</comment>
<dbReference type="SUPFAM" id="SSF50104">
    <property type="entry name" value="Translation proteins SH3-like domain"/>
    <property type="match status" value="1"/>
</dbReference>
<keyword evidence="5" id="KW-0694">RNA-binding</keyword>
<dbReference type="PANTHER" id="PTHR12903">
    <property type="entry name" value="MITOCHONDRIAL RIBOSOMAL PROTEIN L24"/>
    <property type="match status" value="1"/>
</dbReference>
<dbReference type="InterPro" id="IPR008991">
    <property type="entry name" value="Translation_prot_SH3-like_sf"/>
</dbReference>
<reference evidence="9 10" key="1">
    <citation type="submission" date="2018-08" db="EMBL/GenBank/DDBJ databases">
        <title>A genome reference for cultivated species of the human gut microbiota.</title>
        <authorList>
            <person name="Zou Y."/>
            <person name="Xue W."/>
            <person name="Luo G."/>
        </authorList>
    </citation>
    <scope>NUCLEOTIDE SEQUENCE [LARGE SCALE GENOMIC DNA]</scope>
    <source>
        <strain evidence="9 10">AM25-6</strain>
    </source>
</reference>
<gene>
    <name evidence="5" type="primary">rplX</name>
    <name evidence="9" type="ORF">DW687_11435</name>
</gene>
<dbReference type="InterPro" id="IPR041988">
    <property type="entry name" value="Ribosomal_uL24_KOW"/>
</dbReference>
<dbReference type="GO" id="GO:0019843">
    <property type="term" value="F:rRNA binding"/>
    <property type="evidence" value="ECO:0007669"/>
    <property type="project" value="UniProtKB-UniRule"/>
</dbReference>
<feature type="domain" description="KOW" evidence="7">
    <location>
        <begin position="5"/>
        <end position="36"/>
    </location>
</feature>
<dbReference type="NCBIfam" id="TIGR01079">
    <property type="entry name" value="rplX_bact"/>
    <property type="match status" value="1"/>
</dbReference>
<evidence type="ECO:0000313" key="9">
    <source>
        <dbReference type="EMBL" id="RGD73065.1"/>
    </source>
</evidence>
<dbReference type="Gene3D" id="2.30.30.30">
    <property type="match status" value="1"/>
</dbReference>
<dbReference type="Proteomes" id="UP000261212">
    <property type="component" value="Unassembled WGS sequence"/>
</dbReference>
<dbReference type="GeneID" id="98001090"/>
<comment type="function">
    <text evidence="5">One of the proteins that surrounds the polypeptide exit tunnel on the outside of the subunit.</text>
</comment>
<comment type="caution">
    <text evidence="9">The sequence shown here is derived from an EMBL/GenBank/DDBJ whole genome shotgun (WGS) entry which is preliminary data.</text>
</comment>
<evidence type="ECO:0000256" key="3">
    <source>
        <dbReference type="ARBA" id="ARBA00023274"/>
    </source>
</evidence>
<sequence>MHVKKDDKVIVISGKDKGSIGKVIKGFPKENRVIVENVNVRKKHLKATNQMQQAGIVEEACPIDASNVLLYCDTCKKGVRAGVKVNDGKKERYCKKCNATFK</sequence>
<evidence type="ECO:0000256" key="1">
    <source>
        <dbReference type="ARBA" id="ARBA00010618"/>
    </source>
</evidence>
<evidence type="ECO:0000259" key="8">
    <source>
        <dbReference type="Pfam" id="PF17136"/>
    </source>
</evidence>
<name>A0A3E3DV87_9FIRM</name>
<dbReference type="Pfam" id="PF00467">
    <property type="entry name" value="KOW"/>
    <property type="match status" value="1"/>
</dbReference>
<proteinExistence type="inferred from homology"/>
<dbReference type="AlphaFoldDB" id="A0A3E3DV87"/>
<dbReference type="InterPro" id="IPR014722">
    <property type="entry name" value="Rib_uL2_dom2"/>
</dbReference>
<dbReference type="PROSITE" id="PS01108">
    <property type="entry name" value="RIBOSOMAL_L24"/>
    <property type="match status" value="1"/>
</dbReference>
<dbReference type="GO" id="GO:1990904">
    <property type="term" value="C:ribonucleoprotein complex"/>
    <property type="evidence" value="ECO:0007669"/>
    <property type="project" value="UniProtKB-KW"/>
</dbReference>
<feature type="domain" description="Large ribosomal subunit protein uL24 C-terminal" evidence="8">
    <location>
        <begin position="38"/>
        <end position="100"/>
    </location>
</feature>
<dbReference type="GO" id="GO:0003735">
    <property type="term" value="F:structural constituent of ribosome"/>
    <property type="evidence" value="ECO:0007669"/>
    <property type="project" value="InterPro"/>
</dbReference>
<dbReference type="GO" id="GO:0006412">
    <property type="term" value="P:translation"/>
    <property type="evidence" value="ECO:0007669"/>
    <property type="project" value="UniProtKB-UniRule"/>
</dbReference>